<feature type="region of interest" description="Disordered" evidence="1">
    <location>
        <begin position="14"/>
        <end position="33"/>
    </location>
</feature>
<dbReference type="SUPFAM" id="SSF52200">
    <property type="entry name" value="Toll/Interleukin receptor TIR domain"/>
    <property type="match status" value="1"/>
</dbReference>
<dbReference type="PANTHER" id="PTHR35083:SF3">
    <property type="entry name" value="SI:CH211-91P5.3"/>
    <property type="match status" value="1"/>
</dbReference>
<name>A0AAE0TAR7_9BIVA</name>
<protein>
    <recommendedName>
        <fullName evidence="2">TIR domain-containing protein</fullName>
    </recommendedName>
</protein>
<gene>
    <name evidence="3" type="ORF">CHS0354_041520</name>
</gene>
<dbReference type="InterPro" id="IPR000157">
    <property type="entry name" value="TIR_dom"/>
</dbReference>
<dbReference type="PANTHER" id="PTHR35083">
    <property type="entry name" value="RGD1565685 PROTEIN"/>
    <property type="match status" value="1"/>
</dbReference>
<evidence type="ECO:0000313" key="3">
    <source>
        <dbReference type="EMBL" id="KAK3606558.1"/>
    </source>
</evidence>
<feature type="domain" description="TIR" evidence="2">
    <location>
        <begin position="422"/>
        <end position="564"/>
    </location>
</feature>
<dbReference type="InterPro" id="IPR027897">
    <property type="entry name" value="DUF4559"/>
</dbReference>
<reference evidence="3" key="2">
    <citation type="journal article" date="2021" name="Genome Biol. Evol.">
        <title>Developing a high-quality reference genome for a parasitic bivalve with doubly uniparental inheritance (Bivalvia: Unionida).</title>
        <authorList>
            <person name="Smith C.H."/>
        </authorList>
    </citation>
    <scope>NUCLEOTIDE SEQUENCE</scope>
    <source>
        <strain evidence="3">CHS0354</strain>
        <tissue evidence="3">Mantle</tissue>
    </source>
</reference>
<evidence type="ECO:0000259" key="2">
    <source>
        <dbReference type="PROSITE" id="PS50104"/>
    </source>
</evidence>
<evidence type="ECO:0000313" key="4">
    <source>
        <dbReference type="Proteomes" id="UP001195483"/>
    </source>
</evidence>
<dbReference type="Gene3D" id="3.40.50.10140">
    <property type="entry name" value="Toll/interleukin-1 receptor homology (TIR) domain"/>
    <property type="match status" value="1"/>
</dbReference>
<dbReference type="Pfam" id="PF15112">
    <property type="entry name" value="DUF4559"/>
    <property type="match status" value="1"/>
</dbReference>
<keyword evidence="4" id="KW-1185">Reference proteome</keyword>
<comment type="caution">
    <text evidence="3">The sequence shown here is derived from an EMBL/GenBank/DDBJ whole genome shotgun (WGS) entry which is preliminary data.</text>
</comment>
<dbReference type="AlphaFoldDB" id="A0AAE0TAR7"/>
<evidence type="ECO:0000256" key="1">
    <source>
        <dbReference type="SAM" id="MobiDB-lite"/>
    </source>
</evidence>
<dbReference type="EMBL" id="JAEAOA010002346">
    <property type="protein sequence ID" value="KAK3606558.1"/>
    <property type="molecule type" value="Genomic_DNA"/>
</dbReference>
<dbReference type="GO" id="GO:0007165">
    <property type="term" value="P:signal transduction"/>
    <property type="evidence" value="ECO:0007669"/>
    <property type="project" value="InterPro"/>
</dbReference>
<sequence length="569" mass="65988">MFLLIKCSELNDMAENASPEGEVPTPPERLHSDSSVSLTAGLENPSIIGERDSEYVLDHEGHHRYLRLGRALLYLKEPLHEPVQSEIEKLHKKLLEEIQEIQKKQKTKNGSNKEKKKILNDYLKSKCLNEKVDENNKIYITNVNIEKWESHPWETGKAFMPSGQMEKNSCPQDTDIMGILRLISSCKQFNAWMNPGADNMSGHTKIQEVLKVRNLVAHSNSLCCSEEEMKNGIEQIKILLEHMKQKFESFADEEDFSKDEKRIYQRAEEKMEGALCSIEKVMTDTDFDVMRELVVMDICKSRAYESSDETHRKKIAKVQLRYETRRIFIVLNDLYKNRSKDFKERLQNQDALQSFIIEAKPDDVQFLLAALEEKKMFQAENLDALLQVIEPLEKENDFRRIKRKMMEIKKSLERTSAIASATIYDVLILHCEADRNEAISFRQHKLDILKDLNPPAKTILYDEYVVSGTSHVSALDYVLDDCRLVFILCTQSLVQNNLSKFQAEIVKCNSLQKNEGPRVIPVYLMEEDFQCAPSWIRVMTPIHAWKEYAQTSLMNTLRNGRKKYLKSPP</sequence>
<reference evidence="3" key="3">
    <citation type="submission" date="2023-05" db="EMBL/GenBank/DDBJ databases">
        <authorList>
            <person name="Smith C.H."/>
        </authorList>
    </citation>
    <scope>NUCLEOTIDE SEQUENCE</scope>
    <source>
        <strain evidence="3">CHS0354</strain>
        <tissue evidence="3">Mantle</tissue>
    </source>
</reference>
<proteinExistence type="predicted"/>
<dbReference type="InterPro" id="IPR035897">
    <property type="entry name" value="Toll_tir_struct_dom_sf"/>
</dbReference>
<organism evidence="3 4">
    <name type="scientific">Potamilus streckersoni</name>
    <dbReference type="NCBI Taxonomy" id="2493646"/>
    <lineage>
        <taxon>Eukaryota</taxon>
        <taxon>Metazoa</taxon>
        <taxon>Spiralia</taxon>
        <taxon>Lophotrochozoa</taxon>
        <taxon>Mollusca</taxon>
        <taxon>Bivalvia</taxon>
        <taxon>Autobranchia</taxon>
        <taxon>Heteroconchia</taxon>
        <taxon>Palaeoheterodonta</taxon>
        <taxon>Unionida</taxon>
        <taxon>Unionoidea</taxon>
        <taxon>Unionidae</taxon>
        <taxon>Ambleminae</taxon>
        <taxon>Lampsilini</taxon>
        <taxon>Potamilus</taxon>
    </lineage>
</organism>
<reference evidence="3" key="1">
    <citation type="journal article" date="2021" name="Genome Biol. Evol.">
        <title>A High-Quality Reference Genome for a Parasitic Bivalve with Doubly Uniparental Inheritance (Bivalvia: Unionida).</title>
        <authorList>
            <person name="Smith C.H."/>
        </authorList>
    </citation>
    <scope>NUCLEOTIDE SEQUENCE</scope>
    <source>
        <strain evidence="3">CHS0354</strain>
    </source>
</reference>
<accession>A0AAE0TAR7</accession>
<dbReference type="Proteomes" id="UP001195483">
    <property type="component" value="Unassembled WGS sequence"/>
</dbReference>
<dbReference type="PROSITE" id="PS50104">
    <property type="entry name" value="TIR"/>
    <property type="match status" value="1"/>
</dbReference>